<organism evidence="1 2">
    <name type="scientific">Pyropia yezoensis</name>
    <name type="common">Susabi-nori</name>
    <name type="synonym">Porphyra yezoensis</name>
    <dbReference type="NCBI Taxonomy" id="2788"/>
    <lineage>
        <taxon>Eukaryota</taxon>
        <taxon>Rhodophyta</taxon>
        <taxon>Bangiophyceae</taxon>
        <taxon>Bangiales</taxon>
        <taxon>Bangiaceae</taxon>
        <taxon>Pyropia</taxon>
    </lineage>
</organism>
<accession>A0ACC3CI02</accession>
<keyword evidence="2" id="KW-1185">Reference proteome</keyword>
<name>A0ACC3CI02_PYRYE</name>
<reference evidence="1" key="1">
    <citation type="submission" date="2019-11" db="EMBL/GenBank/DDBJ databases">
        <title>Nori genome reveals adaptations in red seaweeds to the harsh intertidal environment.</title>
        <authorList>
            <person name="Wang D."/>
            <person name="Mao Y."/>
        </authorList>
    </citation>
    <scope>NUCLEOTIDE SEQUENCE</scope>
    <source>
        <tissue evidence="1">Gametophyte</tissue>
    </source>
</reference>
<proteinExistence type="predicted"/>
<protein>
    <submittedName>
        <fullName evidence="1">Uncharacterized protein</fullName>
    </submittedName>
</protein>
<dbReference type="EMBL" id="CM020620">
    <property type="protein sequence ID" value="KAK1869636.1"/>
    <property type="molecule type" value="Genomic_DNA"/>
</dbReference>
<evidence type="ECO:0000313" key="1">
    <source>
        <dbReference type="EMBL" id="KAK1869636.1"/>
    </source>
</evidence>
<evidence type="ECO:0000313" key="2">
    <source>
        <dbReference type="Proteomes" id="UP000798662"/>
    </source>
</evidence>
<gene>
    <name evidence="1" type="ORF">I4F81_012106</name>
</gene>
<sequence length="149" mass="15684">MRAPAQTMASDGGGAVRGQRRHPVPIPPSPGVELPAPPPCAPVKTAGEHLTSRKKKSDNQRRLHSRLLLATGDGNMIAASAANHCARPLTEEVGWVSHPARGAALPPPRRQPGELSPCTFPTARSNPPVPAKPPIRPTLRIQTPAAPQT</sequence>
<comment type="caution">
    <text evidence="1">The sequence shown here is derived from an EMBL/GenBank/DDBJ whole genome shotgun (WGS) entry which is preliminary data.</text>
</comment>
<dbReference type="Proteomes" id="UP000798662">
    <property type="component" value="Chromosome 3"/>
</dbReference>